<dbReference type="OrthoDB" id="5697118at2"/>
<dbReference type="Pfam" id="PF08668">
    <property type="entry name" value="HDOD"/>
    <property type="match status" value="1"/>
</dbReference>
<sequence>MAVEVSDYSIYRRVVSQLMQGQEQLPSLPALTLEIRRALSDGQASLGALARLVSRDPALAALLMKHASCALYRHPVAPRTLQEVIVLLGVGEVDRITMVHSIKSLFTLHSPAHKRLFMEVWERLVLKASTCAMLARLLGQVAPEHALLASLLSEVGTLAVLSAFKDEAQIPSGELYYKLCREYSKSLGVIVLKKWAVDDEYIGVIRGAGDWGASSGWGLELIDLVNLALFHAIKERDALAELPQLVELAAYHKLRPPLNFIGDNGELELVVSHRADIHAIAATLR</sequence>
<gene>
    <name evidence="2" type="ORF">DMO17_13135</name>
</gene>
<dbReference type="PANTHER" id="PTHR33525:SF4">
    <property type="entry name" value="CYCLIC DI-GMP PHOSPHODIESTERASE CDGJ"/>
    <property type="match status" value="1"/>
</dbReference>
<proteinExistence type="predicted"/>
<dbReference type="AlphaFoldDB" id="A0A2V4M0G9"/>
<dbReference type="InterPro" id="IPR052340">
    <property type="entry name" value="RNase_Y/CdgJ"/>
</dbReference>
<keyword evidence="2" id="KW-0378">Hydrolase</keyword>
<reference evidence="2 3" key="1">
    <citation type="submission" date="2018-06" db="EMBL/GenBank/DDBJ databases">
        <title>Pseudomonas diversity within urban Lake Michigan freshwaters.</title>
        <authorList>
            <person name="Batrich M."/>
            <person name="Hatzopoulos T."/>
            <person name="Putonti C."/>
        </authorList>
    </citation>
    <scope>NUCLEOTIDE SEQUENCE [LARGE SCALE GENOMIC DNA]</scope>
    <source>
        <strain evidence="2 3">MB-090714</strain>
    </source>
</reference>
<evidence type="ECO:0000313" key="3">
    <source>
        <dbReference type="Proteomes" id="UP000248146"/>
    </source>
</evidence>
<comment type="caution">
    <text evidence="2">The sequence shown here is derived from an EMBL/GenBank/DDBJ whole genome shotgun (WGS) entry which is preliminary data.</text>
</comment>
<dbReference type="SUPFAM" id="SSF109604">
    <property type="entry name" value="HD-domain/PDEase-like"/>
    <property type="match status" value="1"/>
</dbReference>
<dbReference type="PROSITE" id="PS51833">
    <property type="entry name" value="HDOD"/>
    <property type="match status" value="1"/>
</dbReference>
<evidence type="ECO:0000313" key="2">
    <source>
        <dbReference type="EMBL" id="PYC23586.1"/>
    </source>
</evidence>
<dbReference type="PANTHER" id="PTHR33525">
    <property type="match status" value="1"/>
</dbReference>
<dbReference type="InterPro" id="IPR013976">
    <property type="entry name" value="HDOD"/>
</dbReference>
<dbReference type="RefSeq" id="WP_110682932.1">
    <property type="nucleotide sequence ID" value="NZ_QJRX01000006.1"/>
</dbReference>
<dbReference type="GO" id="GO:0016787">
    <property type="term" value="F:hydrolase activity"/>
    <property type="evidence" value="ECO:0007669"/>
    <property type="project" value="UniProtKB-KW"/>
</dbReference>
<accession>A0A2V4M0G9</accession>
<feature type="domain" description="HDOD" evidence="1">
    <location>
        <begin position="25"/>
        <end position="211"/>
    </location>
</feature>
<dbReference type="Gene3D" id="1.10.3210.10">
    <property type="entry name" value="Hypothetical protein af1432"/>
    <property type="match status" value="1"/>
</dbReference>
<evidence type="ECO:0000259" key="1">
    <source>
        <dbReference type="PROSITE" id="PS51833"/>
    </source>
</evidence>
<protein>
    <submittedName>
        <fullName evidence="2">Hydrolase</fullName>
    </submittedName>
</protein>
<dbReference type="Proteomes" id="UP000248146">
    <property type="component" value="Unassembled WGS sequence"/>
</dbReference>
<dbReference type="EMBL" id="QJRX01000006">
    <property type="protein sequence ID" value="PYC23586.1"/>
    <property type="molecule type" value="Genomic_DNA"/>
</dbReference>
<organism evidence="2 3">
    <name type="scientific">Aquipseudomonas alcaligenes</name>
    <name type="common">Pseudomonas alcaligenes</name>
    <dbReference type="NCBI Taxonomy" id="43263"/>
    <lineage>
        <taxon>Bacteria</taxon>
        <taxon>Pseudomonadati</taxon>
        <taxon>Pseudomonadota</taxon>
        <taxon>Gammaproteobacteria</taxon>
        <taxon>Pseudomonadales</taxon>
        <taxon>Pseudomonadaceae</taxon>
        <taxon>Aquipseudomonas</taxon>
    </lineage>
</organism>
<name>A0A2V4M0G9_AQUAC</name>